<name>A0AAV9FKI2_ACOCL</name>
<proteinExistence type="predicted"/>
<dbReference type="AlphaFoldDB" id="A0AAV9FKI2"/>
<protein>
    <submittedName>
        <fullName evidence="2">Uncharacterized protein</fullName>
    </submittedName>
</protein>
<reference evidence="2" key="2">
    <citation type="submission" date="2023-06" db="EMBL/GenBank/DDBJ databases">
        <authorList>
            <person name="Ma L."/>
            <person name="Liu K.-W."/>
            <person name="Li Z."/>
            <person name="Hsiao Y.-Y."/>
            <person name="Qi Y."/>
            <person name="Fu T."/>
            <person name="Tang G."/>
            <person name="Zhang D."/>
            <person name="Sun W.-H."/>
            <person name="Liu D.-K."/>
            <person name="Li Y."/>
            <person name="Chen G.-Z."/>
            <person name="Liu X.-D."/>
            <person name="Liao X.-Y."/>
            <person name="Jiang Y.-T."/>
            <person name="Yu X."/>
            <person name="Hao Y."/>
            <person name="Huang J."/>
            <person name="Zhao X.-W."/>
            <person name="Ke S."/>
            <person name="Chen Y.-Y."/>
            <person name="Wu W.-L."/>
            <person name="Hsu J.-L."/>
            <person name="Lin Y.-F."/>
            <person name="Huang M.-D."/>
            <person name="Li C.-Y."/>
            <person name="Huang L."/>
            <person name="Wang Z.-W."/>
            <person name="Zhao X."/>
            <person name="Zhong W.-Y."/>
            <person name="Peng D.-H."/>
            <person name="Ahmad S."/>
            <person name="Lan S."/>
            <person name="Zhang J.-S."/>
            <person name="Tsai W.-C."/>
            <person name="Van De Peer Y."/>
            <person name="Liu Z.-J."/>
        </authorList>
    </citation>
    <scope>NUCLEOTIDE SEQUENCE</scope>
    <source>
        <strain evidence="2">CP</strain>
        <tissue evidence="2">Leaves</tissue>
    </source>
</reference>
<dbReference type="EMBL" id="JAUJYO010000001">
    <property type="protein sequence ID" value="KAK1325967.1"/>
    <property type="molecule type" value="Genomic_DNA"/>
</dbReference>
<reference evidence="2" key="1">
    <citation type="journal article" date="2023" name="Nat. Commun.">
        <title>Diploid and tetraploid genomes of Acorus and the evolution of monocots.</title>
        <authorList>
            <person name="Ma L."/>
            <person name="Liu K.W."/>
            <person name="Li Z."/>
            <person name="Hsiao Y.Y."/>
            <person name="Qi Y."/>
            <person name="Fu T."/>
            <person name="Tang G.D."/>
            <person name="Zhang D."/>
            <person name="Sun W.H."/>
            <person name="Liu D.K."/>
            <person name="Li Y."/>
            <person name="Chen G.Z."/>
            <person name="Liu X.D."/>
            <person name="Liao X.Y."/>
            <person name="Jiang Y.T."/>
            <person name="Yu X."/>
            <person name="Hao Y."/>
            <person name="Huang J."/>
            <person name="Zhao X.W."/>
            <person name="Ke S."/>
            <person name="Chen Y.Y."/>
            <person name="Wu W.L."/>
            <person name="Hsu J.L."/>
            <person name="Lin Y.F."/>
            <person name="Huang M.D."/>
            <person name="Li C.Y."/>
            <person name="Huang L."/>
            <person name="Wang Z.W."/>
            <person name="Zhao X."/>
            <person name="Zhong W.Y."/>
            <person name="Peng D.H."/>
            <person name="Ahmad S."/>
            <person name="Lan S."/>
            <person name="Zhang J.S."/>
            <person name="Tsai W.C."/>
            <person name="Van de Peer Y."/>
            <person name="Liu Z.J."/>
        </authorList>
    </citation>
    <scope>NUCLEOTIDE SEQUENCE</scope>
    <source>
        <strain evidence="2">CP</strain>
    </source>
</reference>
<accession>A0AAV9FKI2</accession>
<feature type="compositionally biased region" description="Polar residues" evidence="1">
    <location>
        <begin position="171"/>
        <end position="188"/>
    </location>
</feature>
<gene>
    <name evidence="2" type="ORF">QJS10_CPA01g02787</name>
</gene>
<evidence type="ECO:0000313" key="2">
    <source>
        <dbReference type="EMBL" id="KAK1325967.1"/>
    </source>
</evidence>
<feature type="region of interest" description="Disordered" evidence="1">
    <location>
        <begin position="164"/>
        <end position="188"/>
    </location>
</feature>
<dbReference type="PANTHER" id="PTHR37754:SF1">
    <property type="entry name" value="CALCIUM ION-BINDING PROTEIN"/>
    <property type="match status" value="1"/>
</dbReference>
<comment type="caution">
    <text evidence="2">The sequence shown here is derived from an EMBL/GenBank/DDBJ whole genome shotgun (WGS) entry which is preliminary data.</text>
</comment>
<sequence>MGNVMGFVGKGVPGLLSFPRDRIFDNCFKDVDSFEKFHLAFLKVCSEFNSIMPGNHFQAPSLEQIEKYYEEWKNKNDGTARKQYMVDLLTEHMKRSKTGKAMVMTGLVAPSAAMALKRVAEGTPPIKKFKVDMVPDVVFVPSVTLLALLGVKWYNLGTINKNQNSGGGQGAEQSRSPQPAVTSWTVPT</sequence>
<dbReference type="Proteomes" id="UP001180020">
    <property type="component" value="Unassembled WGS sequence"/>
</dbReference>
<organism evidence="2 3">
    <name type="scientific">Acorus calamus</name>
    <name type="common">Sweet flag</name>
    <dbReference type="NCBI Taxonomy" id="4465"/>
    <lineage>
        <taxon>Eukaryota</taxon>
        <taxon>Viridiplantae</taxon>
        <taxon>Streptophyta</taxon>
        <taxon>Embryophyta</taxon>
        <taxon>Tracheophyta</taxon>
        <taxon>Spermatophyta</taxon>
        <taxon>Magnoliopsida</taxon>
        <taxon>Liliopsida</taxon>
        <taxon>Acoraceae</taxon>
        <taxon>Acorus</taxon>
    </lineage>
</organism>
<dbReference type="PANTHER" id="PTHR37754">
    <property type="entry name" value="CALCIUM ION-BINDING PROTEIN"/>
    <property type="match status" value="1"/>
</dbReference>
<keyword evidence="3" id="KW-1185">Reference proteome</keyword>
<evidence type="ECO:0000313" key="3">
    <source>
        <dbReference type="Proteomes" id="UP001180020"/>
    </source>
</evidence>
<evidence type="ECO:0000256" key="1">
    <source>
        <dbReference type="SAM" id="MobiDB-lite"/>
    </source>
</evidence>